<sequence length="139" mass="14972">MIAATLIPPAAVVGLGIAYGDPVLVVSARILVLVNILSINFASLAVLSIRGYRPDHWFEEDLVRRTTLKRIAVLTLGVIVLSSFLVVTSVDLQRNAKFESTVKTTAEESGLTVLSMDVESNETVLSPSRSSCATSRNEQ</sequence>
<organism evidence="2 3">
    <name type="scientific">Haladaptatus pallidirubidus</name>
    <dbReference type="NCBI Taxonomy" id="1008152"/>
    <lineage>
        <taxon>Archaea</taxon>
        <taxon>Methanobacteriati</taxon>
        <taxon>Methanobacteriota</taxon>
        <taxon>Stenosarchaea group</taxon>
        <taxon>Halobacteria</taxon>
        <taxon>Halobacteriales</taxon>
        <taxon>Haladaptataceae</taxon>
        <taxon>Haladaptatus</taxon>
    </lineage>
</organism>
<gene>
    <name evidence="2" type="ORF">GCM10025751_28710</name>
</gene>
<dbReference type="PANTHER" id="PTHR20992:SF9">
    <property type="entry name" value="AT15442P-RELATED"/>
    <property type="match status" value="1"/>
</dbReference>
<evidence type="ECO:0008006" key="4">
    <source>
        <dbReference type="Google" id="ProtNLM"/>
    </source>
</evidence>
<keyword evidence="1" id="KW-0472">Membrane</keyword>
<keyword evidence="3" id="KW-1185">Reference proteome</keyword>
<dbReference type="PANTHER" id="PTHR20992">
    <property type="entry name" value="AT15442P-RELATED"/>
    <property type="match status" value="1"/>
</dbReference>
<evidence type="ECO:0000256" key="1">
    <source>
        <dbReference type="SAM" id="Phobius"/>
    </source>
</evidence>
<evidence type="ECO:0000313" key="2">
    <source>
        <dbReference type="EMBL" id="GAA5052465.1"/>
    </source>
</evidence>
<reference evidence="2 3" key="1">
    <citation type="journal article" date="2019" name="Int. J. Syst. Evol. Microbiol.">
        <title>The Global Catalogue of Microorganisms (GCM) 10K type strain sequencing project: providing services to taxonomists for standard genome sequencing and annotation.</title>
        <authorList>
            <consortium name="The Broad Institute Genomics Platform"/>
            <consortium name="The Broad Institute Genome Sequencing Center for Infectious Disease"/>
            <person name="Wu L."/>
            <person name="Ma J."/>
        </authorList>
    </citation>
    <scope>NUCLEOTIDE SEQUENCE [LARGE SCALE GENOMIC DNA]</scope>
    <source>
        <strain evidence="2 3">JCM 17504</strain>
    </source>
</reference>
<feature type="transmembrane region" description="Helical" evidence="1">
    <location>
        <begin position="71"/>
        <end position="90"/>
    </location>
</feature>
<comment type="caution">
    <text evidence="2">The sequence shown here is derived from an EMBL/GenBank/DDBJ whole genome shotgun (WGS) entry which is preliminary data.</text>
</comment>
<keyword evidence="1" id="KW-1133">Transmembrane helix</keyword>
<dbReference type="Proteomes" id="UP001501729">
    <property type="component" value="Unassembled WGS sequence"/>
</dbReference>
<dbReference type="InterPro" id="IPR005240">
    <property type="entry name" value="DUF389"/>
</dbReference>
<feature type="transmembrane region" description="Helical" evidence="1">
    <location>
        <begin position="30"/>
        <end position="50"/>
    </location>
</feature>
<proteinExistence type="predicted"/>
<evidence type="ECO:0000313" key="3">
    <source>
        <dbReference type="Proteomes" id="UP001501729"/>
    </source>
</evidence>
<dbReference type="AlphaFoldDB" id="A0AAV3UIU2"/>
<dbReference type="EMBL" id="BAABKX010000012">
    <property type="protein sequence ID" value="GAA5052465.1"/>
    <property type="molecule type" value="Genomic_DNA"/>
</dbReference>
<protein>
    <recommendedName>
        <fullName evidence="4">TIGR00341 family protein</fullName>
    </recommendedName>
</protein>
<keyword evidence="1" id="KW-0812">Transmembrane</keyword>
<dbReference type="Pfam" id="PF04087">
    <property type="entry name" value="DUF389"/>
    <property type="match status" value="1"/>
</dbReference>
<accession>A0AAV3UIU2</accession>
<name>A0AAV3UIU2_9EURY</name>